<protein>
    <submittedName>
        <fullName evidence="11">Neuropeptide F receptor-like protein</fullName>
    </submittedName>
</protein>
<feature type="transmembrane region" description="Helical" evidence="9">
    <location>
        <begin position="206"/>
        <end position="230"/>
    </location>
</feature>
<keyword evidence="4 9" id="KW-1133">Transmembrane helix</keyword>
<feature type="transmembrane region" description="Helical" evidence="9">
    <location>
        <begin position="158"/>
        <end position="177"/>
    </location>
</feature>
<evidence type="ECO:0000256" key="3">
    <source>
        <dbReference type="ARBA" id="ARBA00022692"/>
    </source>
</evidence>
<gene>
    <name evidence="11" type="ORF">B4U79_09561</name>
</gene>
<dbReference type="EMBL" id="NCKU01005029">
    <property type="protein sequence ID" value="RWS05097.1"/>
    <property type="molecule type" value="Genomic_DNA"/>
</dbReference>
<dbReference type="PANTHER" id="PTHR24235">
    <property type="entry name" value="NEUROPEPTIDE Y RECEPTOR"/>
    <property type="match status" value="1"/>
</dbReference>
<evidence type="ECO:0000256" key="4">
    <source>
        <dbReference type="ARBA" id="ARBA00022989"/>
    </source>
</evidence>
<dbReference type="STRING" id="1965070.A0A443QQ13"/>
<comment type="subcellular location">
    <subcellularLocation>
        <location evidence="1">Membrane</location>
        <topology evidence="1">Multi-pass membrane protein</topology>
    </subcellularLocation>
</comment>
<dbReference type="Proteomes" id="UP000285301">
    <property type="component" value="Unassembled WGS sequence"/>
</dbReference>
<evidence type="ECO:0000256" key="7">
    <source>
        <dbReference type="ARBA" id="ARBA00023170"/>
    </source>
</evidence>
<dbReference type="GO" id="GO:0004983">
    <property type="term" value="F:neuropeptide Y receptor activity"/>
    <property type="evidence" value="ECO:0007669"/>
    <property type="project" value="InterPro"/>
</dbReference>
<dbReference type="PRINTS" id="PR00237">
    <property type="entry name" value="GPCRRHODOPSN"/>
</dbReference>
<keyword evidence="3 9" id="KW-0812">Transmembrane</keyword>
<dbReference type="AlphaFoldDB" id="A0A443QQ13"/>
<dbReference type="InterPro" id="IPR017452">
    <property type="entry name" value="GPCR_Rhodpsn_7TM"/>
</dbReference>
<keyword evidence="5" id="KW-0297">G-protein coupled receptor</keyword>
<evidence type="ECO:0000256" key="2">
    <source>
        <dbReference type="ARBA" id="ARBA00010663"/>
    </source>
</evidence>
<feature type="transmembrane region" description="Helical" evidence="9">
    <location>
        <begin position="262"/>
        <end position="280"/>
    </location>
</feature>
<evidence type="ECO:0000256" key="1">
    <source>
        <dbReference type="ARBA" id="ARBA00004141"/>
    </source>
</evidence>
<evidence type="ECO:0000256" key="8">
    <source>
        <dbReference type="ARBA" id="ARBA00023224"/>
    </source>
</evidence>
<dbReference type="PRINTS" id="PR01012">
    <property type="entry name" value="NRPEPTIDEYR"/>
</dbReference>
<reference evidence="11 12" key="1">
    <citation type="journal article" date="2018" name="Gigascience">
        <title>Genomes of trombidid mites reveal novel predicted allergens and laterally-transferred genes associated with secondary metabolism.</title>
        <authorList>
            <person name="Dong X."/>
            <person name="Chaisiri K."/>
            <person name="Xia D."/>
            <person name="Armstrong S.D."/>
            <person name="Fang Y."/>
            <person name="Donnelly M.J."/>
            <person name="Kadowaki T."/>
            <person name="McGarry J.W."/>
            <person name="Darby A.C."/>
            <person name="Makepeace B.L."/>
        </authorList>
    </citation>
    <scope>NUCLEOTIDE SEQUENCE [LARGE SCALE GENOMIC DNA]</scope>
    <source>
        <strain evidence="11">UoL-WK</strain>
    </source>
</reference>
<dbReference type="Gene3D" id="1.20.1070.10">
    <property type="entry name" value="Rhodopsin 7-helix transmembrane proteins"/>
    <property type="match status" value="1"/>
</dbReference>
<proteinExistence type="inferred from homology"/>
<dbReference type="InterPro" id="IPR000611">
    <property type="entry name" value="NPY_rcpt"/>
</dbReference>
<dbReference type="InterPro" id="IPR000276">
    <property type="entry name" value="GPCR_Rhodpsn"/>
</dbReference>
<accession>A0A443QQ13</accession>
<evidence type="ECO:0000313" key="11">
    <source>
        <dbReference type="EMBL" id="RWS05097.1"/>
    </source>
</evidence>
<comment type="similarity">
    <text evidence="2">Belongs to the G-protein coupled receptor 1 family.</text>
</comment>
<dbReference type="PROSITE" id="PS50262">
    <property type="entry name" value="G_PROTEIN_RECEP_F1_2"/>
    <property type="match status" value="1"/>
</dbReference>
<name>A0A443QQ13_9ACAR</name>
<feature type="transmembrane region" description="Helical" evidence="9">
    <location>
        <begin position="79"/>
        <end position="103"/>
    </location>
</feature>
<dbReference type="OrthoDB" id="9046662at2759"/>
<evidence type="ECO:0000259" key="10">
    <source>
        <dbReference type="PROSITE" id="PS50262"/>
    </source>
</evidence>
<keyword evidence="12" id="KW-1185">Reference proteome</keyword>
<feature type="domain" description="G-protein coupled receptors family 1 profile" evidence="10">
    <location>
        <begin position="58"/>
        <end position="322"/>
    </location>
</feature>
<dbReference type="Pfam" id="PF00001">
    <property type="entry name" value="7tm_1"/>
    <property type="match status" value="1"/>
</dbReference>
<dbReference type="SUPFAM" id="SSF81321">
    <property type="entry name" value="Family A G protein-coupled receptor-like"/>
    <property type="match status" value="1"/>
</dbReference>
<feature type="transmembrane region" description="Helical" evidence="9">
    <location>
        <begin position="109"/>
        <end position="138"/>
    </location>
</feature>
<dbReference type="GO" id="GO:0016020">
    <property type="term" value="C:membrane"/>
    <property type="evidence" value="ECO:0007669"/>
    <property type="project" value="UniProtKB-SubCell"/>
</dbReference>
<evidence type="ECO:0000256" key="6">
    <source>
        <dbReference type="ARBA" id="ARBA00023136"/>
    </source>
</evidence>
<evidence type="ECO:0000256" key="5">
    <source>
        <dbReference type="ARBA" id="ARBA00023040"/>
    </source>
</evidence>
<evidence type="ECO:0000313" key="12">
    <source>
        <dbReference type="Proteomes" id="UP000285301"/>
    </source>
</evidence>
<keyword evidence="7 11" id="KW-0675">Receptor</keyword>
<keyword evidence="8" id="KW-0807">Transducer</keyword>
<dbReference type="PANTHER" id="PTHR24235:SF29">
    <property type="entry name" value="GH23382P"/>
    <property type="match status" value="1"/>
</dbReference>
<comment type="caution">
    <text evidence="11">The sequence shown here is derived from an EMBL/GenBank/DDBJ whole genome shotgun (WGS) entry which is preliminary data.</text>
</comment>
<organism evidence="11 12">
    <name type="scientific">Dinothrombium tinctorium</name>
    <dbReference type="NCBI Taxonomy" id="1965070"/>
    <lineage>
        <taxon>Eukaryota</taxon>
        <taxon>Metazoa</taxon>
        <taxon>Ecdysozoa</taxon>
        <taxon>Arthropoda</taxon>
        <taxon>Chelicerata</taxon>
        <taxon>Arachnida</taxon>
        <taxon>Acari</taxon>
        <taxon>Acariformes</taxon>
        <taxon>Trombidiformes</taxon>
        <taxon>Prostigmata</taxon>
        <taxon>Anystina</taxon>
        <taxon>Parasitengona</taxon>
        <taxon>Trombidioidea</taxon>
        <taxon>Trombidiidae</taxon>
        <taxon>Dinothrombium</taxon>
    </lineage>
</organism>
<feature type="transmembrane region" description="Helical" evidence="9">
    <location>
        <begin position="42"/>
        <end position="67"/>
    </location>
</feature>
<keyword evidence="6 9" id="KW-0472">Membrane</keyword>
<feature type="transmembrane region" description="Helical" evidence="9">
    <location>
        <begin position="300"/>
        <end position="325"/>
    </location>
</feature>
<sequence length="358" mass="41042">MDFELFNFSLPDYYLKANLTELLPKLNEYFGSEKIFNSEEEALIILIYILLSILGVISNLFIMYVIFKLKKLGTAVNMLVINLNLSDILLCVVCMPITLVQILRRHWSFGLLICKSVAFVQGITVFVSAMTISAIAILRLLIITSGQRKLKQLNERRILLISLIWIIAGLLSLPVSINHSDVEIKVAGVYLYNRCLETWSLEAKTWFSFITLIFQLIMPTSLLVTCHLKIKFHLRETSRNNSSGRDALNDAFKESRERNERALANLFRVWLAFLLSWLPWNVINLYFDYTADSNLTSQELYSLFAGCHLVAMSSATTNAILYGWLNTNIKNEISLVKHKLISCFRRARQPKEISETPV</sequence>
<evidence type="ECO:0000256" key="9">
    <source>
        <dbReference type="SAM" id="Phobius"/>
    </source>
</evidence>